<reference evidence="1 2" key="2">
    <citation type="submission" date="2019-08" db="EMBL/GenBank/DDBJ databases">
        <authorList>
            <person name="Henke P."/>
        </authorList>
    </citation>
    <scope>NUCLEOTIDE SEQUENCE [LARGE SCALE GENOMIC DNA]</scope>
    <source>
        <strain evidence="1">Phe10_nw2017</strain>
    </source>
</reference>
<sequence length="67" mass="7829">MAIALLDTDMLSELLKQRHPQVTSRAAEYLRLQGKFAFSVFTRFEISRGFKEQGATNQLTRFKEFCR</sequence>
<keyword evidence="2" id="KW-1185">Reference proteome</keyword>
<dbReference type="Gene3D" id="3.40.50.1010">
    <property type="entry name" value="5'-nuclease"/>
    <property type="match status" value="1"/>
</dbReference>
<dbReference type="Proteomes" id="UP000321083">
    <property type="component" value="Unassembled WGS sequence"/>
</dbReference>
<reference evidence="1 2" key="1">
    <citation type="submission" date="2019-08" db="EMBL/GenBank/DDBJ databases">
        <title>100 year-old enigma solved: identification of Planctomyces bekefii, the type genus and species of the phylum Planctomycetes.</title>
        <authorList>
            <person name="Svetlana D.N."/>
            <person name="Overmann J."/>
        </authorList>
    </citation>
    <scope>NUCLEOTIDE SEQUENCE [LARGE SCALE GENOMIC DNA]</scope>
    <source>
        <strain evidence="1">Phe10_nw2017</strain>
    </source>
</reference>
<dbReference type="AlphaFoldDB" id="A0A5C6LZV8"/>
<dbReference type="SUPFAM" id="SSF88723">
    <property type="entry name" value="PIN domain-like"/>
    <property type="match status" value="1"/>
</dbReference>
<comment type="caution">
    <text evidence="1">The sequence shown here is derived from an EMBL/GenBank/DDBJ whole genome shotgun (WGS) entry which is preliminary data.</text>
</comment>
<accession>A0A5C6LZV8</accession>
<name>A0A5C6LZV8_9PLAN</name>
<evidence type="ECO:0008006" key="3">
    <source>
        <dbReference type="Google" id="ProtNLM"/>
    </source>
</evidence>
<gene>
    <name evidence="1" type="ORF">E3A20_29640</name>
</gene>
<feature type="non-terminal residue" evidence="1">
    <location>
        <position position="67"/>
    </location>
</feature>
<organism evidence="1 2">
    <name type="scientific">Planctomyces bekefii</name>
    <dbReference type="NCBI Taxonomy" id="1653850"/>
    <lineage>
        <taxon>Bacteria</taxon>
        <taxon>Pseudomonadati</taxon>
        <taxon>Planctomycetota</taxon>
        <taxon>Planctomycetia</taxon>
        <taxon>Planctomycetales</taxon>
        <taxon>Planctomycetaceae</taxon>
        <taxon>Planctomyces</taxon>
    </lineage>
</organism>
<evidence type="ECO:0000313" key="2">
    <source>
        <dbReference type="Proteomes" id="UP000321083"/>
    </source>
</evidence>
<proteinExistence type="predicted"/>
<evidence type="ECO:0000313" key="1">
    <source>
        <dbReference type="EMBL" id="TWW07908.1"/>
    </source>
</evidence>
<dbReference type="EMBL" id="SRHE01000949">
    <property type="protein sequence ID" value="TWW07908.1"/>
    <property type="molecule type" value="Genomic_DNA"/>
</dbReference>
<protein>
    <recommendedName>
        <fullName evidence="3">PIN domain-containing protein</fullName>
    </recommendedName>
</protein>
<dbReference type="InterPro" id="IPR029060">
    <property type="entry name" value="PIN-like_dom_sf"/>
</dbReference>